<feature type="compositionally biased region" description="Basic and acidic residues" evidence="3">
    <location>
        <begin position="375"/>
        <end position="386"/>
    </location>
</feature>
<accession>A0A978UMP6</accession>
<dbReference type="InterPro" id="IPR039539">
    <property type="entry name" value="Ras_GTPase_bind_prot"/>
</dbReference>
<dbReference type="PROSITE" id="PS50177">
    <property type="entry name" value="NTF2_DOMAIN"/>
    <property type="match status" value="1"/>
</dbReference>
<evidence type="ECO:0000313" key="6">
    <source>
        <dbReference type="EMBL" id="KAH7516098.1"/>
    </source>
</evidence>
<dbReference type="GO" id="GO:1990904">
    <property type="term" value="C:ribonucleoprotein complex"/>
    <property type="evidence" value="ECO:0007669"/>
    <property type="project" value="TreeGrafter"/>
</dbReference>
<dbReference type="AlphaFoldDB" id="A0A978UMP6"/>
<dbReference type="CDD" id="cd00780">
    <property type="entry name" value="NTF2"/>
    <property type="match status" value="1"/>
</dbReference>
<dbReference type="InterPro" id="IPR018222">
    <property type="entry name" value="Nuclear_transport_factor_2_euk"/>
</dbReference>
<dbReference type="Proteomes" id="UP000813462">
    <property type="component" value="Unassembled WGS sequence"/>
</dbReference>
<dbReference type="PANTHER" id="PTHR10693">
    <property type="entry name" value="RAS GTPASE-ACTIVATING PROTEIN-BINDING PROTEIN"/>
    <property type="match status" value="1"/>
</dbReference>
<comment type="caution">
    <text evidence="6">The sequence shown here is derived from an EMBL/GenBank/DDBJ whole genome shotgun (WGS) entry which is preliminary data.</text>
</comment>
<proteinExistence type="predicted"/>
<dbReference type="SMART" id="SM00360">
    <property type="entry name" value="RRM"/>
    <property type="match status" value="1"/>
</dbReference>
<dbReference type="EMBL" id="JAEACU010000010">
    <property type="protein sequence ID" value="KAH7516098.1"/>
    <property type="molecule type" value="Genomic_DNA"/>
</dbReference>
<evidence type="ECO:0000256" key="1">
    <source>
        <dbReference type="ARBA" id="ARBA00022884"/>
    </source>
</evidence>
<dbReference type="GO" id="GO:0005829">
    <property type="term" value="C:cytosol"/>
    <property type="evidence" value="ECO:0007669"/>
    <property type="project" value="TreeGrafter"/>
</dbReference>
<dbReference type="FunFam" id="3.10.450.50:FF:000003">
    <property type="entry name" value="Nuclear transport factor 2 family protein"/>
    <property type="match status" value="1"/>
</dbReference>
<feature type="domain" description="RRM" evidence="4">
    <location>
        <begin position="299"/>
        <end position="376"/>
    </location>
</feature>
<feature type="region of interest" description="Disordered" evidence="3">
    <location>
        <begin position="375"/>
        <end position="459"/>
    </location>
</feature>
<feature type="compositionally biased region" description="Basic and acidic residues" evidence="3">
    <location>
        <begin position="412"/>
        <end position="421"/>
    </location>
</feature>
<dbReference type="Pfam" id="PF02136">
    <property type="entry name" value="NTF2"/>
    <property type="match status" value="1"/>
</dbReference>
<protein>
    <recommendedName>
        <fullName evidence="8">Ras GTPase-activating protein-binding protein 2-like</fullName>
    </recommendedName>
</protein>
<dbReference type="SUPFAM" id="SSF54928">
    <property type="entry name" value="RNA-binding domain, RBD"/>
    <property type="match status" value="1"/>
</dbReference>
<dbReference type="Gene3D" id="3.30.70.330">
    <property type="match status" value="1"/>
</dbReference>
<dbReference type="GO" id="GO:0003729">
    <property type="term" value="F:mRNA binding"/>
    <property type="evidence" value="ECO:0007669"/>
    <property type="project" value="TreeGrafter"/>
</dbReference>
<evidence type="ECO:0000259" key="5">
    <source>
        <dbReference type="PROSITE" id="PS50177"/>
    </source>
</evidence>
<evidence type="ECO:0000256" key="3">
    <source>
        <dbReference type="SAM" id="MobiDB-lite"/>
    </source>
</evidence>
<gene>
    <name evidence="6" type="ORF">FEM48_Zijuj10G0098800</name>
</gene>
<dbReference type="PROSITE" id="PS50102">
    <property type="entry name" value="RRM"/>
    <property type="match status" value="1"/>
</dbReference>
<feature type="compositionally biased region" description="Low complexity" evidence="3">
    <location>
        <begin position="387"/>
        <end position="396"/>
    </location>
</feature>
<dbReference type="Pfam" id="PF00076">
    <property type="entry name" value="RRM_1"/>
    <property type="match status" value="1"/>
</dbReference>
<reference evidence="6" key="1">
    <citation type="journal article" date="2021" name="Front. Plant Sci.">
        <title>Chromosome-Scale Genome Assembly for Chinese Sour Jujube and Insights Into Its Genome Evolution and Domestication Signature.</title>
        <authorList>
            <person name="Shen L.-Y."/>
            <person name="Luo H."/>
            <person name="Wang X.-L."/>
            <person name="Wang X.-M."/>
            <person name="Qiu X.-J."/>
            <person name="Liu H."/>
            <person name="Zhou S.-S."/>
            <person name="Jia K.-H."/>
            <person name="Nie S."/>
            <person name="Bao Y.-T."/>
            <person name="Zhang R.-G."/>
            <person name="Yun Q.-Z."/>
            <person name="Chai Y.-H."/>
            <person name="Lu J.-Y."/>
            <person name="Li Y."/>
            <person name="Zhao S.-W."/>
            <person name="Mao J.-F."/>
            <person name="Jia S.-G."/>
            <person name="Mao Y.-M."/>
        </authorList>
    </citation>
    <scope>NUCLEOTIDE SEQUENCE</scope>
    <source>
        <strain evidence="6">AT0</strain>
        <tissue evidence="6">Leaf</tissue>
    </source>
</reference>
<dbReference type="InterPro" id="IPR002075">
    <property type="entry name" value="NTF2_dom"/>
</dbReference>
<name>A0A978UMP6_ZIZJJ</name>
<organism evidence="6 7">
    <name type="scientific">Ziziphus jujuba var. spinosa</name>
    <dbReference type="NCBI Taxonomy" id="714518"/>
    <lineage>
        <taxon>Eukaryota</taxon>
        <taxon>Viridiplantae</taxon>
        <taxon>Streptophyta</taxon>
        <taxon>Embryophyta</taxon>
        <taxon>Tracheophyta</taxon>
        <taxon>Spermatophyta</taxon>
        <taxon>Magnoliopsida</taxon>
        <taxon>eudicotyledons</taxon>
        <taxon>Gunneridae</taxon>
        <taxon>Pentapetalae</taxon>
        <taxon>rosids</taxon>
        <taxon>fabids</taxon>
        <taxon>Rosales</taxon>
        <taxon>Rhamnaceae</taxon>
        <taxon>Paliureae</taxon>
        <taxon>Ziziphus</taxon>
    </lineage>
</organism>
<feature type="domain" description="NTF2" evidence="5">
    <location>
        <begin position="14"/>
        <end position="130"/>
    </location>
</feature>
<sequence>MAQQTDDSHSAELVGNTFLQQYYRVLHESPEDVHKFYSESSVLSRPDADGVMTSVTTMQGINEKIVSLDFQNYYTQILTADAQFSYKDGVIVLVTGCITGNNKVKRKFTQSFFLAPQDNGYFVLNDVFRYIDDETSNDADGSSQAPPFTPSIESTVVTDESIPIQTIPLELDSNNGNEVSQVLDNGKEPVAEEGSVVEEQGLADKEVAAENPADSTHNVTPPVPEAAVPVAAVPLREDAPKKSFASVVNALNKNTAPFHVRAAPTKPVIQPRATAVPEAPAPVSNNVVENNNDPAVKAHAIFVANLPMSATVEELEKVFKEFGPIKHDGIQVRSNKQQGTCFGFVEFESASSMQKALEASPIVFANRKLSIEERRGKLKSNNERGRFSSGRSGYRNDNFRGRGNYNGGRGYGRNEFEKRGGEFSGRARVNNGPNANAEAYQRSYPNGGGKVARQTVKVA</sequence>
<dbReference type="InterPro" id="IPR012677">
    <property type="entry name" value="Nucleotide-bd_a/b_plait_sf"/>
</dbReference>
<evidence type="ECO:0000259" key="4">
    <source>
        <dbReference type="PROSITE" id="PS50102"/>
    </source>
</evidence>
<evidence type="ECO:0000313" key="7">
    <source>
        <dbReference type="Proteomes" id="UP000813462"/>
    </source>
</evidence>
<dbReference type="InterPro" id="IPR032710">
    <property type="entry name" value="NTF2-like_dom_sf"/>
</dbReference>
<dbReference type="Gene3D" id="3.10.450.50">
    <property type="match status" value="1"/>
</dbReference>
<dbReference type="CDD" id="cd00590">
    <property type="entry name" value="RRM_SF"/>
    <property type="match status" value="1"/>
</dbReference>
<evidence type="ECO:0000256" key="2">
    <source>
        <dbReference type="PROSITE-ProRule" id="PRU00176"/>
    </source>
</evidence>
<dbReference type="InterPro" id="IPR035979">
    <property type="entry name" value="RBD_domain_sf"/>
</dbReference>
<keyword evidence="1 2" id="KW-0694">RNA-binding</keyword>
<dbReference type="SUPFAM" id="SSF54427">
    <property type="entry name" value="NTF2-like"/>
    <property type="match status" value="1"/>
</dbReference>
<evidence type="ECO:0008006" key="8">
    <source>
        <dbReference type="Google" id="ProtNLM"/>
    </source>
</evidence>
<dbReference type="InterPro" id="IPR000504">
    <property type="entry name" value="RRM_dom"/>
</dbReference>
<dbReference type="PANTHER" id="PTHR10693:SF45">
    <property type="entry name" value="NUCLEAR TRANSPORT FACTOR 2 (NTF2) FAMILY PROTEIN WITH RNA BINDING (RRM-RBD-RNP MOTIFS) DOMAIN-CONTAINING PROTEIN"/>
    <property type="match status" value="1"/>
</dbReference>